<name>A0A2P9AB01_9HYPH</name>
<sequence>MIGSKGRAGRYLRSTITLVYSAARPFGRAKDAVALLILRMILSENRYRFSGSCARHNKG</sequence>
<proteinExistence type="predicted"/>
<keyword evidence="2" id="KW-1185">Reference proteome</keyword>
<accession>A0A2P9AB01</accession>
<dbReference type="AlphaFoldDB" id="A0A2P9AB01"/>
<dbReference type="EMBL" id="FUIG01000013">
    <property type="protein sequence ID" value="SJM28305.1"/>
    <property type="molecule type" value="Genomic_DNA"/>
</dbReference>
<organism evidence="1 2">
    <name type="scientific">Mesorhizobium delmotii</name>
    <dbReference type="NCBI Taxonomy" id="1631247"/>
    <lineage>
        <taxon>Bacteria</taxon>
        <taxon>Pseudomonadati</taxon>
        <taxon>Pseudomonadota</taxon>
        <taxon>Alphaproteobacteria</taxon>
        <taxon>Hyphomicrobiales</taxon>
        <taxon>Phyllobacteriaceae</taxon>
        <taxon>Mesorhizobium</taxon>
    </lineage>
</organism>
<reference evidence="2" key="1">
    <citation type="submission" date="2016-12" db="EMBL/GenBank/DDBJ databases">
        <authorList>
            <person name="Brunel B."/>
        </authorList>
    </citation>
    <scope>NUCLEOTIDE SEQUENCE [LARGE SCALE GENOMIC DNA]</scope>
</reference>
<evidence type="ECO:0000313" key="2">
    <source>
        <dbReference type="Proteomes" id="UP000245698"/>
    </source>
</evidence>
<evidence type="ECO:0000313" key="1">
    <source>
        <dbReference type="EMBL" id="SJM28305.1"/>
    </source>
</evidence>
<gene>
    <name evidence="1" type="ORF">BQ8482_110235</name>
</gene>
<dbReference type="Proteomes" id="UP000245698">
    <property type="component" value="Unassembled WGS sequence"/>
</dbReference>
<protein>
    <submittedName>
        <fullName evidence="1">Uncharacterized protein</fullName>
    </submittedName>
</protein>